<gene>
    <name evidence="1" type="ORF">EU556_11125</name>
</gene>
<dbReference type="RefSeq" id="WP_135434130.1">
    <property type="nucleotide sequence ID" value="NZ_SRLA01000002.1"/>
</dbReference>
<name>A0A4Z0P9Z9_9BACT</name>
<protein>
    <submittedName>
        <fullName evidence="1">Uncharacterized protein</fullName>
    </submittedName>
</protein>
<evidence type="ECO:0000313" key="1">
    <source>
        <dbReference type="EMBL" id="TGE08266.1"/>
    </source>
</evidence>
<reference evidence="1 2" key="1">
    <citation type="submission" date="2019-04" db="EMBL/GenBank/DDBJ databases">
        <authorList>
            <person name="Feng G."/>
            <person name="Zhang J."/>
            <person name="Zhu H."/>
        </authorList>
    </citation>
    <scope>NUCLEOTIDE SEQUENCE [LARGE SCALE GENOMIC DNA]</scope>
    <source>
        <strain evidence="1 2">92R-1</strain>
    </source>
</reference>
<dbReference type="Proteomes" id="UP000298337">
    <property type="component" value="Unassembled WGS sequence"/>
</dbReference>
<dbReference type="EMBL" id="SRLA01000002">
    <property type="protein sequence ID" value="TGE08266.1"/>
    <property type="molecule type" value="Genomic_DNA"/>
</dbReference>
<proteinExistence type="predicted"/>
<comment type="caution">
    <text evidence="1">The sequence shown here is derived from an EMBL/GenBank/DDBJ whole genome shotgun (WGS) entry which is preliminary data.</text>
</comment>
<organism evidence="1 2">
    <name type="scientific">Hymenobacter fodinae</name>
    <dbReference type="NCBI Taxonomy" id="2510796"/>
    <lineage>
        <taxon>Bacteria</taxon>
        <taxon>Pseudomonadati</taxon>
        <taxon>Bacteroidota</taxon>
        <taxon>Cytophagia</taxon>
        <taxon>Cytophagales</taxon>
        <taxon>Hymenobacteraceae</taxon>
        <taxon>Hymenobacter</taxon>
    </lineage>
</organism>
<evidence type="ECO:0000313" key="2">
    <source>
        <dbReference type="Proteomes" id="UP000298337"/>
    </source>
</evidence>
<keyword evidence="2" id="KW-1185">Reference proteome</keyword>
<accession>A0A4Z0P9Z9</accession>
<dbReference type="AlphaFoldDB" id="A0A4Z0P9Z9"/>
<dbReference type="OrthoDB" id="9886996at2"/>
<sequence>MDKALKQFADRLPIPESSNLAPIAGWLLKQQRPDLVGPLGEPIEDNRLYYVGSKVETVNHLRRLRKAFEQDGIGGVVKYLQPYEAFLAQTHEEVGILMQLPSVN</sequence>